<evidence type="ECO:0000313" key="3">
    <source>
        <dbReference type="Proteomes" id="UP000319014"/>
    </source>
</evidence>
<dbReference type="EMBL" id="FXTK01000007">
    <property type="protein sequence ID" value="SMO69659.1"/>
    <property type="molecule type" value="Genomic_DNA"/>
</dbReference>
<dbReference type="Proteomes" id="UP000319014">
    <property type="component" value="Unassembled WGS sequence"/>
</dbReference>
<name>A0A521DDA0_9RHOB</name>
<organism evidence="2 3">
    <name type="scientific">Paracoccus laeviglucosivorans</name>
    <dbReference type="NCBI Taxonomy" id="1197861"/>
    <lineage>
        <taxon>Bacteria</taxon>
        <taxon>Pseudomonadati</taxon>
        <taxon>Pseudomonadota</taxon>
        <taxon>Alphaproteobacteria</taxon>
        <taxon>Rhodobacterales</taxon>
        <taxon>Paracoccaceae</taxon>
        <taxon>Paracoccus</taxon>
    </lineage>
</organism>
<feature type="region of interest" description="Disordered" evidence="1">
    <location>
        <begin position="96"/>
        <end position="145"/>
    </location>
</feature>
<protein>
    <submittedName>
        <fullName evidence="2">Uncharacterized protein</fullName>
    </submittedName>
</protein>
<feature type="compositionally biased region" description="Basic and acidic residues" evidence="1">
    <location>
        <begin position="96"/>
        <end position="109"/>
    </location>
</feature>
<reference evidence="2 3" key="1">
    <citation type="submission" date="2017-05" db="EMBL/GenBank/DDBJ databases">
        <authorList>
            <person name="Varghese N."/>
            <person name="Submissions S."/>
        </authorList>
    </citation>
    <scope>NUCLEOTIDE SEQUENCE [LARGE SCALE GENOMIC DNA]</scope>
    <source>
        <strain evidence="2 3">DSM 100094</strain>
    </source>
</reference>
<dbReference type="RefSeq" id="WP_142663113.1">
    <property type="nucleotide sequence ID" value="NZ_FXTK01000007.1"/>
</dbReference>
<feature type="compositionally biased region" description="Polar residues" evidence="1">
    <location>
        <begin position="111"/>
        <end position="122"/>
    </location>
</feature>
<proteinExistence type="predicted"/>
<keyword evidence="3" id="KW-1185">Reference proteome</keyword>
<evidence type="ECO:0000256" key="1">
    <source>
        <dbReference type="SAM" id="MobiDB-lite"/>
    </source>
</evidence>
<gene>
    <name evidence="2" type="ORF">SAMN06265221_107123</name>
</gene>
<evidence type="ECO:0000313" key="2">
    <source>
        <dbReference type="EMBL" id="SMO69659.1"/>
    </source>
</evidence>
<sequence length="161" mass="16792">MLDIDQFEERAAICEFDGGMSRFAAETAAAREQGLARWEALKFVKGVAMTASAMIGEANSAGGAEAKGAFGDPATLGGQNGEMAAHGANVAACGDKAKEAANAQRDRHSAGSGNTGSALARQQRQDDLPCVQSQPKEENRPMLEHYKEAGRAGVVLLALRT</sequence>
<accession>A0A521DDA0</accession>
<feature type="compositionally biased region" description="Basic and acidic residues" evidence="1">
    <location>
        <begin position="135"/>
        <end position="145"/>
    </location>
</feature>
<dbReference type="OrthoDB" id="7870889at2"/>
<dbReference type="AlphaFoldDB" id="A0A521DDA0"/>